<evidence type="ECO:0000256" key="4">
    <source>
        <dbReference type="ARBA" id="ARBA00022475"/>
    </source>
</evidence>
<evidence type="ECO:0000256" key="6">
    <source>
        <dbReference type="ARBA" id="ARBA00022692"/>
    </source>
</evidence>
<keyword evidence="5" id="KW-0997">Cell inner membrane</keyword>
<evidence type="ECO:0000256" key="5">
    <source>
        <dbReference type="ARBA" id="ARBA00022519"/>
    </source>
</evidence>
<evidence type="ECO:0000313" key="11">
    <source>
        <dbReference type="EMBL" id="MQM29919.1"/>
    </source>
</evidence>
<keyword evidence="6 9" id="KW-0812">Transmembrane</keyword>
<evidence type="ECO:0000256" key="7">
    <source>
        <dbReference type="ARBA" id="ARBA00022989"/>
    </source>
</evidence>
<organism evidence="11 12">
    <name type="scientific">Candidatus Accumulibacter phosphatis</name>
    <dbReference type="NCBI Taxonomy" id="327160"/>
    <lineage>
        <taxon>Bacteria</taxon>
        <taxon>Pseudomonadati</taxon>
        <taxon>Pseudomonadota</taxon>
        <taxon>Betaproteobacteria</taxon>
        <taxon>Candidatus Accumulibacter</taxon>
    </lineage>
</organism>
<feature type="transmembrane region" description="Helical" evidence="9">
    <location>
        <begin position="212"/>
        <end position="234"/>
    </location>
</feature>
<dbReference type="InterPro" id="IPR013525">
    <property type="entry name" value="ABC2_TM"/>
</dbReference>
<dbReference type="PANTHER" id="PTHR30413:SF8">
    <property type="entry name" value="TRANSPORT PERMEASE PROTEIN"/>
    <property type="match status" value="1"/>
</dbReference>
<reference evidence="11 12" key="1">
    <citation type="submission" date="2017-09" db="EMBL/GenBank/DDBJ databases">
        <title>Metagenomic Analysis Reveals Denitrifying Candidatus Accumulibacter and Flanking Population as a Source of N2O.</title>
        <authorList>
            <person name="Gao H."/>
            <person name="Mao Y."/>
            <person name="Zhao X."/>
            <person name="Liu W.-T."/>
            <person name="Zhang T."/>
            <person name="Wells G."/>
        </authorList>
    </citation>
    <scope>NUCLEOTIDE SEQUENCE [LARGE SCALE GENOMIC DNA]</scope>
    <source>
        <strain evidence="11">CANDO_2_IC</strain>
    </source>
</reference>
<evidence type="ECO:0000256" key="8">
    <source>
        <dbReference type="ARBA" id="ARBA00023136"/>
    </source>
</evidence>
<evidence type="ECO:0000256" key="3">
    <source>
        <dbReference type="ARBA" id="ARBA00022448"/>
    </source>
</evidence>
<evidence type="ECO:0000256" key="9">
    <source>
        <dbReference type="RuleBase" id="RU361157"/>
    </source>
</evidence>
<accession>A0A6A7RRH3</accession>
<name>A0A6A7RRH3_9PROT</name>
<dbReference type="Proteomes" id="UP000342300">
    <property type="component" value="Unassembled WGS sequence"/>
</dbReference>
<dbReference type="GO" id="GO:0140359">
    <property type="term" value="F:ABC-type transporter activity"/>
    <property type="evidence" value="ECO:0007669"/>
    <property type="project" value="InterPro"/>
</dbReference>
<dbReference type="Pfam" id="PF01061">
    <property type="entry name" value="ABC2_membrane"/>
    <property type="match status" value="1"/>
</dbReference>
<evidence type="ECO:0000259" key="10">
    <source>
        <dbReference type="PROSITE" id="PS51012"/>
    </source>
</evidence>
<feature type="transmembrane region" description="Helical" evidence="9">
    <location>
        <begin position="116"/>
        <end position="142"/>
    </location>
</feature>
<protein>
    <recommendedName>
        <fullName evidence="9">Transport permease protein</fullName>
    </recommendedName>
</protein>
<keyword evidence="3 9" id="KW-0813">Transport</keyword>
<keyword evidence="4 9" id="KW-1003">Cell membrane</keyword>
<gene>
    <name evidence="11" type="ORF">CRU78_04965</name>
</gene>
<proteinExistence type="inferred from homology"/>
<evidence type="ECO:0000256" key="2">
    <source>
        <dbReference type="ARBA" id="ARBA00007783"/>
    </source>
</evidence>
<dbReference type="GO" id="GO:0015920">
    <property type="term" value="P:lipopolysaccharide transport"/>
    <property type="evidence" value="ECO:0007669"/>
    <property type="project" value="TreeGrafter"/>
</dbReference>
<dbReference type="GO" id="GO:0005886">
    <property type="term" value="C:plasma membrane"/>
    <property type="evidence" value="ECO:0007669"/>
    <property type="project" value="UniProtKB-SubCell"/>
</dbReference>
<feature type="domain" description="ABC transmembrane type-2" evidence="10">
    <location>
        <begin position="38"/>
        <end position="261"/>
    </location>
</feature>
<dbReference type="AlphaFoldDB" id="A0A6A7RRH3"/>
<feature type="transmembrane region" description="Helical" evidence="9">
    <location>
        <begin position="181"/>
        <end position="200"/>
    </location>
</feature>
<dbReference type="PANTHER" id="PTHR30413">
    <property type="entry name" value="INNER MEMBRANE TRANSPORT PERMEASE"/>
    <property type="match status" value="1"/>
</dbReference>
<comment type="similarity">
    <text evidence="2 9">Belongs to the ABC-2 integral membrane protein family.</text>
</comment>
<feature type="transmembrane region" description="Helical" evidence="9">
    <location>
        <begin position="240"/>
        <end position="258"/>
    </location>
</feature>
<keyword evidence="8 9" id="KW-0472">Membrane</keyword>
<feature type="transmembrane region" description="Helical" evidence="9">
    <location>
        <begin position="40"/>
        <end position="62"/>
    </location>
</feature>
<comment type="caution">
    <text evidence="11">The sequence shown here is derived from an EMBL/GenBank/DDBJ whole genome shotgun (WGS) entry which is preliminary data.</text>
</comment>
<sequence>MNAKLGIFRSLQILGGYRKRLLEGIIHDVRQQYTGSVFGVFWAFLFPLLQLGIYAGLYTIIFKVRPPGLTELSYTLLVFSGLVPLLSFSQALVAATNSVTANKSLLLNTVFPVELIPVRAALSAHVPTLSGLIITLLFGFALGRTSWQALLLVPVFWVFLLMFAIGIGWILSLLSLVARDIQHSIGLILMLVMVLSPFAYTPEMVPATMKAILYLNPLSYFVLTFQQLICYGTWPDLIPVIGSLMLGLGSFLCGFVVFQRAKYVFFDYA</sequence>
<feature type="transmembrane region" description="Helical" evidence="9">
    <location>
        <begin position="74"/>
        <end position="96"/>
    </location>
</feature>
<dbReference type="EMBL" id="PDHS01000104">
    <property type="protein sequence ID" value="MQM29919.1"/>
    <property type="molecule type" value="Genomic_DNA"/>
</dbReference>
<feature type="transmembrane region" description="Helical" evidence="9">
    <location>
        <begin position="149"/>
        <end position="175"/>
    </location>
</feature>
<evidence type="ECO:0000313" key="12">
    <source>
        <dbReference type="Proteomes" id="UP000342300"/>
    </source>
</evidence>
<dbReference type="PROSITE" id="PS51012">
    <property type="entry name" value="ABC_TM2"/>
    <property type="match status" value="1"/>
</dbReference>
<dbReference type="InterPro" id="IPR047817">
    <property type="entry name" value="ABC2_TM_bact-type"/>
</dbReference>
<comment type="subcellular location">
    <subcellularLocation>
        <location evidence="1 9">Cell inner membrane</location>
        <topology evidence="1 9">Multi-pass membrane protein</topology>
    </subcellularLocation>
</comment>
<keyword evidence="7 9" id="KW-1133">Transmembrane helix</keyword>
<evidence type="ECO:0000256" key="1">
    <source>
        <dbReference type="ARBA" id="ARBA00004429"/>
    </source>
</evidence>